<gene>
    <name evidence="1" type="ordered locus">Tbis_2191</name>
</gene>
<proteinExistence type="predicted"/>
<dbReference type="HOGENOM" id="CLU_2195675_0_0_11"/>
<protein>
    <submittedName>
        <fullName evidence="1">Uncharacterized protein</fullName>
    </submittedName>
</protein>
<accession>D6Y327</accession>
<dbReference type="Proteomes" id="UP000006640">
    <property type="component" value="Chromosome"/>
</dbReference>
<organism evidence="1 2">
    <name type="scientific">Thermobispora bispora (strain ATCC 19993 / DSM 43833 / CBS 139.67 / JCM 10125 / KCTC 9307 / NBRC 14880 / R51)</name>
    <dbReference type="NCBI Taxonomy" id="469371"/>
    <lineage>
        <taxon>Bacteria</taxon>
        <taxon>Bacillati</taxon>
        <taxon>Actinomycetota</taxon>
        <taxon>Actinomycetes</taxon>
        <taxon>Streptosporangiales</taxon>
        <taxon>Streptosporangiaceae</taxon>
        <taxon>Thermobispora</taxon>
    </lineage>
</organism>
<reference evidence="1 2" key="1">
    <citation type="submission" date="2010-01" db="EMBL/GenBank/DDBJ databases">
        <title>The complete genome of Thermobispora bispora DSM 43833.</title>
        <authorList>
            <consortium name="US DOE Joint Genome Institute (JGI-PGF)"/>
            <person name="Lucas S."/>
            <person name="Copeland A."/>
            <person name="Lapidus A."/>
            <person name="Glavina del Rio T."/>
            <person name="Dalin E."/>
            <person name="Tice H."/>
            <person name="Bruce D."/>
            <person name="Goodwin L."/>
            <person name="Pitluck S."/>
            <person name="Kyrpides N."/>
            <person name="Mavromatis K."/>
            <person name="Ivanova N."/>
            <person name="Mikhailova N."/>
            <person name="Chertkov O."/>
            <person name="Brettin T."/>
            <person name="Detter J.C."/>
            <person name="Han C."/>
            <person name="Larimer F."/>
            <person name="Land M."/>
            <person name="Hauser L."/>
            <person name="Markowitz V."/>
            <person name="Cheng J.-F."/>
            <person name="Hugenholtz P."/>
            <person name="Woyke T."/>
            <person name="Wu D."/>
            <person name="Jando M."/>
            <person name="Schneider S."/>
            <person name="Klenk H.-P."/>
            <person name="Eisen J.A."/>
        </authorList>
    </citation>
    <scope>NUCLEOTIDE SEQUENCE [LARGE SCALE GENOMIC DNA]</scope>
    <source>
        <strain evidence="2">ATCC 19993 / DSM 43833 / CBS 139.67 / JCM 10125 / KCTC 9307 / NBRC 14880 / R51</strain>
    </source>
</reference>
<evidence type="ECO:0000313" key="1">
    <source>
        <dbReference type="EMBL" id="ADG88902.1"/>
    </source>
</evidence>
<dbReference type="EMBL" id="CP001874">
    <property type="protein sequence ID" value="ADG88902.1"/>
    <property type="molecule type" value="Genomic_DNA"/>
</dbReference>
<evidence type="ECO:0000313" key="2">
    <source>
        <dbReference type="Proteomes" id="UP000006640"/>
    </source>
</evidence>
<sequence>MIFGRSRGEHRIGSAYREWRRRLWDRQARADARWMDEQWSNWTVFYGTWSRRFYAIASMQTHESLILEAATAEELEDLMGDAETRALTRRTVGLITTGRHRRIMRAAS</sequence>
<dbReference type="eggNOG" id="COG2172">
    <property type="taxonomic scope" value="Bacteria"/>
</dbReference>
<dbReference type="STRING" id="469371.Tbis_2191"/>
<dbReference type="KEGG" id="tbi:Tbis_2191"/>
<dbReference type="AlphaFoldDB" id="D6Y327"/>
<name>D6Y327_THEBD</name>
<keyword evidence="2" id="KW-1185">Reference proteome</keyword>